<evidence type="ECO:0000259" key="5">
    <source>
        <dbReference type="PROSITE" id="PS50111"/>
    </source>
</evidence>
<dbReference type="Proteomes" id="UP001407347">
    <property type="component" value="Unassembled WGS sequence"/>
</dbReference>
<sequence>MTIKTRLIALMTILGLLLLATATLGNFALHWSHQTLKTVIEDRIVCLRQFSIIRDAYDDMIDVSRMLRSRQIGSDQARDRIERDISNLQTQWSAYLATYLTLEEKSLAEDLQGRIDRNGVVMSEILKRLAAGGTPEFETTHADLLKGTQATNATLGKLTALQVREAEAEFQRSQATAGLSRMGLMAALVLAMLGIAYGIFVVVSQITRPIGSLVTVLQRMARGEIDAEIKEAARGDEIGAVGKAVEGIKTMVARKAAEEAEIKRRAEEAASSARKRTMIELADGFERAVGNIVGMVSSSATELQVTAQQMTAIATETASQSTTVAAAAEEAAANVNTVAAATEELGSSVQEIARQVSGSARLAQSAVSEADQTAHLVQALQTTSTRIGDMVGLISTIAGQTNLLALNATIEAARAGAAGRGFAVVASEVKALAAQTARATEEIGRQIGEVQGVTAQAVTAIGGITGRIREIDNVATSLAAAVEQQGAATQEIVRNVAQASAGTNEVTGNIAGVAQASEETGAAATQVLSAASELSRQSEQLGAEVARFLSTVRAA</sequence>
<evidence type="ECO:0000256" key="4">
    <source>
        <dbReference type="SAM" id="Phobius"/>
    </source>
</evidence>
<dbReference type="SUPFAM" id="SSF158472">
    <property type="entry name" value="HAMP domain-like"/>
    <property type="match status" value="1"/>
</dbReference>
<dbReference type="PANTHER" id="PTHR32089">
    <property type="entry name" value="METHYL-ACCEPTING CHEMOTAXIS PROTEIN MCPB"/>
    <property type="match status" value="1"/>
</dbReference>
<keyword evidence="8" id="KW-1185">Reference proteome</keyword>
<evidence type="ECO:0000313" key="8">
    <source>
        <dbReference type="Proteomes" id="UP001407347"/>
    </source>
</evidence>
<dbReference type="SMART" id="SM00283">
    <property type="entry name" value="MA"/>
    <property type="match status" value="1"/>
</dbReference>
<keyword evidence="4" id="KW-0812">Transmembrane</keyword>
<dbReference type="InterPro" id="IPR004090">
    <property type="entry name" value="Chemotax_Me-accpt_rcpt"/>
</dbReference>
<dbReference type="PROSITE" id="PS50111">
    <property type="entry name" value="CHEMOTAXIS_TRANSDUC_2"/>
    <property type="match status" value="1"/>
</dbReference>
<keyword evidence="1 3" id="KW-0807">Transducer</keyword>
<dbReference type="EMBL" id="JAQYXP010000002">
    <property type="protein sequence ID" value="MEN3234181.1"/>
    <property type="molecule type" value="Genomic_DNA"/>
</dbReference>
<dbReference type="InterPro" id="IPR003660">
    <property type="entry name" value="HAMP_dom"/>
</dbReference>
<dbReference type="InterPro" id="IPR004089">
    <property type="entry name" value="MCPsignal_dom"/>
</dbReference>
<evidence type="ECO:0000259" key="6">
    <source>
        <dbReference type="PROSITE" id="PS50885"/>
    </source>
</evidence>
<comment type="caution">
    <text evidence="7">The sequence shown here is derived from an EMBL/GenBank/DDBJ whole genome shotgun (WGS) entry which is preliminary data.</text>
</comment>
<dbReference type="InterPro" id="IPR024478">
    <property type="entry name" value="HlyB_4HB_MCP"/>
</dbReference>
<dbReference type="SMART" id="SM00304">
    <property type="entry name" value="HAMP"/>
    <property type="match status" value="1"/>
</dbReference>
<protein>
    <submittedName>
        <fullName evidence="7">Methyl-accepting chemotaxis protein</fullName>
    </submittedName>
</protein>
<proteinExistence type="inferred from homology"/>
<dbReference type="Gene3D" id="6.10.340.10">
    <property type="match status" value="1"/>
</dbReference>
<organism evidence="7 8">
    <name type="scientific">Methylobacterium ajmalii</name>
    <dbReference type="NCBI Taxonomy" id="2738439"/>
    <lineage>
        <taxon>Bacteria</taxon>
        <taxon>Pseudomonadati</taxon>
        <taxon>Pseudomonadota</taxon>
        <taxon>Alphaproteobacteria</taxon>
        <taxon>Hyphomicrobiales</taxon>
        <taxon>Methylobacteriaceae</taxon>
        <taxon>Methylobacterium</taxon>
    </lineage>
</organism>
<dbReference type="Pfam" id="PF12729">
    <property type="entry name" value="4HB_MCP_1"/>
    <property type="match status" value="1"/>
</dbReference>
<gene>
    <name evidence="7" type="ORF">PUR29_11265</name>
</gene>
<accession>A0ABU9ZRN0</accession>
<feature type="domain" description="HAMP" evidence="6">
    <location>
        <begin position="204"/>
        <end position="257"/>
    </location>
</feature>
<keyword evidence="4" id="KW-0472">Membrane</keyword>
<dbReference type="Gene3D" id="1.10.287.950">
    <property type="entry name" value="Methyl-accepting chemotaxis protein"/>
    <property type="match status" value="1"/>
</dbReference>
<name>A0ABU9ZRN0_9HYPH</name>
<dbReference type="PRINTS" id="PR00260">
    <property type="entry name" value="CHEMTRNSDUCR"/>
</dbReference>
<keyword evidence="4" id="KW-1133">Transmembrane helix</keyword>
<dbReference type="PANTHER" id="PTHR32089:SF112">
    <property type="entry name" value="LYSOZYME-LIKE PROTEIN-RELATED"/>
    <property type="match status" value="1"/>
</dbReference>
<dbReference type="Pfam" id="PF00015">
    <property type="entry name" value="MCPsignal"/>
    <property type="match status" value="1"/>
</dbReference>
<evidence type="ECO:0000256" key="2">
    <source>
        <dbReference type="ARBA" id="ARBA00029447"/>
    </source>
</evidence>
<dbReference type="CDD" id="cd06225">
    <property type="entry name" value="HAMP"/>
    <property type="match status" value="1"/>
</dbReference>
<evidence type="ECO:0000313" key="7">
    <source>
        <dbReference type="EMBL" id="MEN3234181.1"/>
    </source>
</evidence>
<comment type="similarity">
    <text evidence="2">Belongs to the methyl-accepting chemotaxis (MCP) protein family.</text>
</comment>
<reference evidence="7 8" key="1">
    <citation type="journal article" date="2023" name="PLoS ONE">
        <title>Complete genome assembly of Hawai'i environmental nontuberculous mycobacteria reveals unexpected co-isolation with methylobacteria.</title>
        <authorList>
            <person name="Hendrix J."/>
            <person name="Epperson L.E."/>
            <person name="Tong E.I."/>
            <person name="Chan Y.L."/>
            <person name="Hasan N.A."/>
            <person name="Dawrs S.N."/>
            <person name="Norton G.J."/>
            <person name="Virdi R."/>
            <person name="Crooks J.L."/>
            <person name="Chan E.D."/>
            <person name="Honda J.R."/>
            <person name="Strong M."/>
        </authorList>
    </citation>
    <scope>NUCLEOTIDE SEQUENCE [LARGE SCALE GENOMIC DNA]</scope>
    <source>
        <strain evidence="7 8">NJH_HI04-1</strain>
    </source>
</reference>
<dbReference type="SUPFAM" id="SSF58104">
    <property type="entry name" value="Methyl-accepting chemotaxis protein (MCP) signaling domain"/>
    <property type="match status" value="1"/>
</dbReference>
<feature type="transmembrane region" description="Helical" evidence="4">
    <location>
        <begin position="182"/>
        <end position="203"/>
    </location>
</feature>
<dbReference type="RefSeq" id="WP_346012926.1">
    <property type="nucleotide sequence ID" value="NZ_JAQYXP010000002.1"/>
</dbReference>
<dbReference type="PROSITE" id="PS50885">
    <property type="entry name" value="HAMP"/>
    <property type="match status" value="1"/>
</dbReference>
<dbReference type="Pfam" id="PF00672">
    <property type="entry name" value="HAMP"/>
    <property type="match status" value="1"/>
</dbReference>
<evidence type="ECO:0000256" key="3">
    <source>
        <dbReference type="PROSITE-ProRule" id="PRU00284"/>
    </source>
</evidence>
<feature type="domain" description="Methyl-accepting transducer" evidence="5">
    <location>
        <begin position="299"/>
        <end position="535"/>
    </location>
</feature>
<evidence type="ECO:0000256" key="1">
    <source>
        <dbReference type="ARBA" id="ARBA00023224"/>
    </source>
</evidence>